<evidence type="ECO:0000313" key="3">
    <source>
        <dbReference type="EMBL" id="CAI2384566.1"/>
    </source>
</evidence>
<feature type="region of interest" description="Disordered" evidence="2">
    <location>
        <begin position="758"/>
        <end position="794"/>
    </location>
</feature>
<keyword evidence="4" id="KW-1185">Reference proteome</keyword>
<evidence type="ECO:0000313" key="4">
    <source>
        <dbReference type="Proteomes" id="UP001295684"/>
    </source>
</evidence>
<feature type="coiled-coil region" evidence="1">
    <location>
        <begin position="1602"/>
        <end position="1629"/>
    </location>
</feature>
<proteinExistence type="predicted"/>
<sequence length="1813" mass="210815">MDIEASLFNVLVNCYSIKESPTFKFNESGKSVVLDANATKFMLNGLTIAKFLTYITLFLEKQIGERLGVNIDKLQTLKVSSTDQAKLYNWSILSKELEMLDLFLTPEDKRDIIQGDFGAISNLLTSMKNILHGDVDTTSLVNKSRDNTKENANTTNEIQEHTQEEAKPQKKLPKSAVDINQIKTENPSDCVNCVEFILVTLSQSLKLTGKQAAAFLAKENKFLKEACCKGLKNGFESLLDWYKLIFENSKHLSLLISQEIEEAPNTLSLVMSTIKVGINSKSEEMIDWTIKLLSKMSFEFDKLKLSEKAWEWFTSGDVHFLSTCLELVSNNPDLFTDMSTLILGFSRGNLNALFTEYFMEFYKEEEGYYEQLLSYLPIILENEHFRQEVDGFLTDKVNEIVENFETLPSDLLRSVTSSFLVELWINNDPVITQEISEAVIDDLKIMIRNSDKALQFTAISQMFKLLELFTEQKISAAPVLYKALIFVFIENHPDNTTRQFLMSNFISFFESSDTVPVGILLEPLIKQLMESEGTSYVYNTFDFDFFTVVAKHPKLKLNDAIPLMDILAKIYLNDPVFAFAASVPFMIIVTSFMKYPLLMGYVQKFITLALSNILSSEEEVKMSLESQKARKRKPIPLPPSRAKRSAKEAKKPMNQKAINEKLKKGCVIEICKKLIALQNPDINELIESLCLSIITQLEQRNEQPGQYDKGLISILDLIGNARDLIERFEREEIERLKKQAESESKVLEKVEEVDDEQEEVVKKSSQSRRKRRDYSTDGTSRNSRKRIGSLRRPPTGEETLAVVPYLKQKPKNKVDRKAFEDLDKIRKQRQEVIKKKNQEQEKIKLIEEKRKKKLKKQIELRRVELGIQKRTGSDNKDALLFKEGEVEQTAGFNDFTASRGLQSNAFNSSISSKFSKLGGVGKRFQENFKGPEVNLFEYDAEEERDVNAVKTVAKKYTKLLKYLFSKYANSGYSVKAFSNFEELNKKLQTITIAEIMKMLRDHHVTNRIIGKSKVSEIVRRVQPDSTPLPLAYPVFVEFFTQLAYVIYAGPPNNLIHLTPAETLIKLINFFEESAKSRGQSTLLYEDPDATSLGDKKVLDELNRRIKVNPSYSLPEGYTKVYEKDFEYEYKLPEYYEISEAQRVSISILDSLCDKLFDFHFIEPMVKYRETVKVRPTFKKQINQQRQPLQYMKKIERSNKLKPLNDPRASSRKSSKSRADPQKPSIDLSTSLLIEVGRYPFDKRENVTECAEVLEQILQAVNKGKSKLPTPSSHARVNKIEQERIVHEKQEMEKEKRKEEKRKKREQDLKKKVKQMQEQREKERLEKLAQFEEAEKAELERRKKEAKRKKMEKEKKRKEMEDLKKKRMEQAEKYQQEEEEREKKANLEKKKKNKQFLKQQNQKLKAQFEAEKESRIQVENKQKELQQREKDKEIKMKHQMEGFLSKNKDTRKLEVKERKEIQRFYNSEEVQSLMNLYDQQLLQMYKYYTLQGDMSIGGNLEKRMNVIEFSDWVRFGTRTNINPHLLTSDDMVAIFRTLEREMQSVFDKDPDGEEINYIEFEHFKKGLIRITILAKTQSIEKEIKYRNRKSKIKKTPDLNSKADTGKNKKLKELEDQIAKIENLQNIKIEEKRVSKEFDVSLINVDDVERLLKFLQLDSEDDKYTMDRKLTNKLNYPKTIVFDGLEGNYSDVHTIRDNNSSYSRKRSDADPDKYSVIHAPKDDKIEETKSEEEPHSQPDHPPDTDKEKQQESPQDNNLSKDAQEDGQHQEDPPKKELVAISQEELDNQPQDEKDTTNIIDPEGKKEEWEVNNGKE</sequence>
<feature type="compositionally biased region" description="Basic and acidic residues" evidence="2">
    <location>
        <begin position="1405"/>
        <end position="1428"/>
    </location>
</feature>
<dbReference type="SUPFAM" id="SSF48371">
    <property type="entry name" value="ARM repeat"/>
    <property type="match status" value="1"/>
</dbReference>
<feature type="compositionally biased region" description="Basic and acidic residues" evidence="2">
    <location>
        <begin position="1788"/>
        <end position="1813"/>
    </location>
</feature>
<feature type="compositionally biased region" description="Low complexity" evidence="2">
    <location>
        <begin position="1395"/>
        <end position="1404"/>
    </location>
</feature>
<feature type="coiled-coil region" evidence="1">
    <location>
        <begin position="822"/>
        <end position="857"/>
    </location>
</feature>
<evidence type="ECO:0000256" key="2">
    <source>
        <dbReference type="SAM" id="MobiDB-lite"/>
    </source>
</evidence>
<gene>
    <name evidence="3" type="ORF">ECRASSUSDP1_LOCUS26099</name>
</gene>
<reference evidence="3" key="1">
    <citation type="submission" date="2023-07" db="EMBL/GenBank/DDBJ databases">
        <authorList>
            <consortium name="AG Swart"/>
            <person name="Singh M."/>
            <person name="Singh A."/>
            <person name="Seah K."/>
            <person name="Emmerich C."/>
        </authorList>
    </citation>
    <scope>NUCLEOTIDE SEQUENCE</scope>
    <source>
        <strain evidence="3">DP1</strain>
    </source>
</reference>
<protein>
    <submittedName>
        <fullName evidence="3">Uncharacterized protein</fullName>
    </submittedName>
</protein>
<feature type="compositionally biased region" description="Basic and acidic residues" evidence="2">
    <location>
        <begin position="158"/>
        <end position="168"/>
    </location>
</feature>
<keyword evidence="1" id="KW-0175">Coiled coil</keyword>
<dbReference type="InterPro" id="IPR039977">
    <property type="entry name" value="Suv4-20/Set9"/>
</dbReference>
<feature type="compositionally biased region" description="Basic and acidic residues" evidence="2">
    <location>
        <begin position="1277"/>
        <end position="1297"/>
    </location>
</feature>
<dbReference type="PANTHER" id="PTHR12977">
    <property type="entry name" value="SUPPRESSOR OF VARIEGATION 4-20-RELATED"/>
    <property type="match status" value="1"/>
</dbReference>
<evidence type="ECO:0000256" key="1">
    <source>
        <dbReference type="SAM" id="Coils"/>
    </source>
</evidence>
<dbReference type="PANTHER" id="PTHR12977:SF4">
    <property type="entry name" value="HISTONE-LYSINE N-METHYLTRANSFERASE KMT5B"/>
    <property type="match status" value="1"/>
</dbReference>
<feature type="region of interest" description="Disordered" evidence="2">
    <location>
        <begin position="1190"/>
        <end position="1225"/>
    </location>
</feature>
<accession>A0AAD1Y390</accession>
<feature type="region of interest" description="Disordered" evidence="2">
    <location>
        <begin position="624"/>
        <end position="654"/>
    </location>
</feature>
<feature type="compositionally biased region" description="Basic and acidic residues" evidence="2">
    <location>
        <begin position="1759"/>
        <end position="1775"/>
    </location>
</feature>
<feature type="compositionally biased region" description="Basic and acidic residues" evidence="2">
    <location>
        <begin position="1703"/>
        <end position="1748"/>
    </location>
</feature>
<dbReference type="InterPro" id="IPR016024">
    <property type="entry name" value="ARM-type_fold"/>
</dbReference>
<feature type="region of interest" description="Disordered" evidence="2">
    <location>
        <begin position="144"/>
        <end position="172"/>
    </location>
</feature>
<feature type="region of interest" description="Disordered" evidence="2">
    <location>
        <begin position="1263"/>
        <end position="1428"/>
    </location>
</feature>
<dbReference type="Proteomes" id="UP001295684">
    <property type="component" value="Unassembled WGS sequence"/>
</dbReference>
<comment type="caution">
    <text evidence="3">The sequence shown here is derived from an EMBL/GenBank/DDBJ whole genome shotgun (WGS) entry which is preliminary data.</text>
</comment>
<feature type="compositionally biased region" description="Basic and acidic residues" evidence="2">
    <location>
        <begin position="1350"/>
        <end position="1387"/>
    </location>
</feature>
<dbReference type="GO" id="GO:0005634">
    <property type="term" value="C:nucleus"/>
    <property type="evidence" value="ECO:0007669"/>
    <property type="project" value="TreeGrafter"/>
</dbReference>
<dbReference type="GO" id="GO:0042799">
    <property type="term" value="F:histone H4K20 methyltransferase activity"/>
    <property type="evidence" value="ECO:0007669"/>
    <property type="project" value="TreeGrafter"/>
</dbReference>
<feature type="compositionally biased region" description="Basic and acidic residues" evidence="2">
    <location>
        <begin position="1304"/>
        <end position="1342"/>
    </location>
</feature>
<name>A0AAD1Y390_EUPCR</name>
<dbReference type="EMBL" id="CAMPGE010026904">
    <property type="protein sequence ID" value="CAI2384566.1"/>
    <property type="molecule type" value="Genomic_DNA"/>
</dbReference>
<feature type="compositionally biased region" description="Polar residues" evidence="2">
    <location>
        <begin position="1749"/>
        <end position="1758"/>
    </location>
</feature>
<feature type="region of interest" description="Disordered" evidence="2">
    <location>
        <begin position="1688"/>
        <end position="1813"/>
    </location>
</feature>
<feature type="compositionally biased region" description="Basic and acidic residues" evidence="2">
    <location>
        <begin position="1192"/>
        <end position="1204"/>
    </location>
</feature>
<organism evidence="3 4">
    <name type="scientific">Euplotes crassus</name>
    <dbReference type="NCBI Taxonomy" id="5936"/>
    <lineage>
        <taxon>Eukaryota</taxon>
        <taxon>Sar</taxon>
        <taxon>Alveolata</taxon>
        <taxon>Ciliophora</taxon>
        <taxon>Intramacronucleata</taxon>
        <taxon>Spirotrichea</taxon>
        <taxon>Hypotrichia</taxon>
        <taxon>Euplotida</taxon>
        <taxon>Euplotidae</taxon>
        <taxon>Moneuplotes</taxon>
    </lineage>
</organism>